<dbReference type="InterPro" id="IPR029071">
    <property type="entry name" value="Ubiquitin-like_domsf"/>
</dbReference>
<dbReference type="Gene3D" id="3.10.20.90">
    <property type="entry name" value="Phosphatidylinositol 3-kinase Catalytic Subunit, Chain A, domain 1"/>
    <property type="match status" value="1"/>
</dbReference>
<name>A0A314YXU1_PRUYE</name>
<dbReference type="GO" id="GO:0051117">
    <property type="term" value="F:ATPase binding"/>
    <property type="evidence" value="ECO:0007669"/>
    <property type="project" value="InterPro"/>
</dbReference>
<dbReference type="Proteomes" id="UP000250321">
    <property type="component" value="Unassembled WGS sequence"/>
</dbReference>
<accession>A0A314YXU1</accession>
<keyword evidence="1" id="KW-0833">Ubl conjugation pathway</keyword>
<feature type="domain" description="UBX" evidence="2">
    <location>
        <begin position="75"/>
        <end position="151"/>
    </location>
</feature>
<gene>
    <name evidence="3" type="ORF">Pyn_22160</name>
</gene>
<dbReference type="AlphaFoldDB" id="A0A314YXU1"/>
<proteinExistence type="predicted"/>
<protein>
    <submittedName>
        <fullName evidence="3">Plant UBX domain-containing protein 1</fullName>
    </submittedName>
</protein>
<dbReference type="InterPro" id="IPR001012">
    <property type="entry name" value="UBX_dom"/>
</dbReference>
<dbReference type="CDD" id="cd16118">
    <property type="entry name" value="UBX2_UBXN9"/>
    <property type="match status" value="1"/>
</dbReference>
<dbReference type="PANTHER" id="PTHR47557:SF2">
    <property type="entry name" value="PLANT UBX DOMAIN-CONTAINING PROTEIN 1"/>
    <property type="match status" value="1"/>
</dbReference>
<comment type="caution">
    <text evidence="3">The sequence shown here is derived from an EMBL/GenBank/DDBJ whole genome shotgun (WGS) entry which is preliminary data.</text>
</comment>
<evidence type="ECO:0000259" key="2">
    <source>
        <dbReference type="PROSITE" id="PS50033"/>
    </source>
</evidence>
<dbReference type="STRING" id="2094558.A0A314YXU1"/>
<dbReference type="GO" id="GO:0032984">
    <property type="term" value="P:protein-containing complex disassembly"/>
    <property type="evidence" value="ECO:0007669"/>
    <property type="project" value="InterPro"/>
</dbReference>
<dbReference type="EMBL" id="PJQY01000403">
    <property type="protein sequence ID" value="PQQ11310.1"/>
    <property type="molecule type" value="Genomic_DNA"/>
</dbReference>
<dbReference type="SUPFAM" id="SSF54236">
    <property type="entry name" value="Ubiquitin-like"/>
    <property type="match status" value="1"/>
</dbReference>
<evidence type="ECO:0000313" key="3">
    <source>
        <dbReference type="EMBL" id="PQQ11310.1"/>
    </source>
</evidence>
<dbReference type="InterPro" id="IPR044232">
    <property type="entry name" value="PUX1"/>
</dbReference>
<evidence type="ECO:0000313" key="4">
    <source>
        <dbReference type="Proteomes" id="UP000250321"/>
    </source>
</evidence>
<reference evidence="3 4" key="1">
    <citation type="submission" date="2018-02" db="EMBL/GenBank/DDBJ databases">
        <title>Draft genome of wild Prunus yedoensis var. nudiflora.</title>
        <authorList>
            <person name="Baek S."/>
            <person name="Kim J.-H."/>
            <person name="Choi K."/>
            <person name="Kim G.-B."/>
            <person name="Cho A."/>
            <person name="Jang H."/>
            <person name="Shin C.-H."/>
            <person name="Yu H.-J."/>
            <person name="Mun J.-H."/>
        </authorList>
    </citation>
    <scope>NUCLEOTIDE SEQUENCE [LARGE SCALE GENOMIC DNA]</scope>
    <source>
        <strain evidence="4">cv. Jeju island</strain>
        <tissue evidence="3">Leaf</tissue>
    </source>
</reference>
<keyword evidence="4" id="KW-1185">Reference proteome</keyword>
<evidence type="ECO:0000256" key="1">
    <source>
        <dbReference type="ARBA" id="ARBA00022786"/>
    </source>
</evidence>
<dbReference type="PROSITE" id="PS50033">
    <property type="entry name" value="UBX"/>
    <property type="match status" value="1"/>
</dbReference>
<sequence length="157" mass="18043">MADVSSPISFKRRRLIGNLRHTVAEEAKRNPSEEGADGFYEFTAEDYYRLRKTKKEDKFLKTQKMREAEQAKCSSRLTKAVIRVRFPDNQTLEATFHPSDKIQSLVDHLKKVAARPELPFYLFNAPPKEVIRDMSMDFYSAGFVPGANVHLSYGIPN</sequence>
<dbReference type="Pfam" id="PF00789">
    <property type="entry name" value="UBX"/>
    <property type="match status" value="1"/>
</dbReference>
<dbReference type="OrthoDB" id="440781at2759"/>
<organism evidence="3 4">
    <name type="scientific">Prunus yedoensis var. nudiflora</name>
    <dbReference type="NCBI Taxonomy" id="2094558"/>
    <lineage>
        <taxon>Eukaryota</taxon>
        <taxon>Viridiplantae</taxon>
        <taxon>Streptophyta</taxon>
        <taxon>Embryophyta</taxon>
        <taxon>Tracheophyta</taxon>
        <taxon>Spermatophyta</taxon>
        <taxon>Magnoliopsida</taxon>
        <taxon>eudicotyledons</taxon>
        <taxon>Gunneridae</taxon>
        <taxon>Pentapetalae</taxon>
        <taxon>rosids</taxon>
        <taxon>fabids</taxon>
        <taxon>Rosales</taxon>
        <taxon>Rosaceae</taxon>
        <taxon>Amygdaloideae</taxon>
        <taxon>Amygdaleae</taxon>
        <taxon>Prunus</taxon>
    </lineage>
</organism>
<dbReference type="PANTHER" id="PTHR47557">
    <property type="entry name" value="PLANT UBX DOMAIN-CONTAINING PROTEIN 1"/>
    <property type="match status" value="1"/>
</dbReference>